<feature type="compositionally biased region" description="Polar residues" evidence="2">
    <location>
        <begin position="508"/>
        <end position="522"/>
    </location>
</feature>
<sequence length="894" mass="97309">MTAPPQFSLDLAELASPWTPAVAPPSEALQPSFANPSATAIPEFGVYGEAGRIPFTYFGRIPSTGPHRSRFLLVAAIASISAVAFLVLRCFALLRAESSWKKSGSSSRHLSDDDDVFTCSAPPEEVDDSTSREELELEHEASGGFEPVLGVQSGVIQQLKMLVLTRAEAQELTQEELKLVASAQASMRSLMSKFDFHNQRTSKLSMKIRQLKILSEKSAADEEEAEEEEVESRSSISTRLLSLEQELSLEMEELKAIRSRLDTMQFMVKQETMALFIRARLFSSGRSISSAASQALAAQAVVLGTHINLPTELTEEQMNRVGLVVTDLMLKSSTCRHELQRLEQQASQSGHSRETTAAIAAPVVQRARIILSDLRDTASQMCHARMNSRAQEVQREAERMTRMLESGGLVPVRGSPRTAKRLWDRELPFDLDWRSPVQLWRPGTLAGHPWQRSPSAEFFLSSEYSPDESSSSDMLEQLASEFQTTVKLSTSRSVDAVPPRPRQSSPSFQDGGTASWGSQASPSMRPWRSFPEIFTGLLGVPSAETSTAEVSGAGGDAHRGRGPSPEPSEETSEESSEASAEVSIETLWLPGQLPSTAPGRLSSAMQQEKEAESRVRRGIKDMQGWITRSERALEEEVSNYTAYERLKYQMKKGQSIVAAVLRVREEAASSAISSSLLRELRQHLSECEQVLARLQDRLVQRALEVLAASEKSVKDSLMSLEQGMERVAASELNRILFRHVLIGASNTIEKTKSAHETYAKLMQEVPGSSQQLKEPLLRLATVSYQAASTLVMASEQVPLLDNNGEEGQGAAAAAQMMSEVSASGAASQAPGLGAAPGEQLRAASPFRGMDAKYARVETATGAPPPVEDFDEGGVALMAAAAEKASTVLSSLNPQ</sequence>
<name>U6G6X5_9EIME</name>
<accession>U6G6X5</accession>
<keyword evidence="3" id="KW-0812">Transmembrane</keyword>
<evidence type="ECO:0000313" key="5">
    <source>
        <dbReference type="Proteomes" id="UP000018201"/>
    </source>
</evidence>
<reference evidence="4" key="2">
    <citation type="submission" date="2013-10" db="EMBL/GenBank/DDBJ databases">
        <authorList>
            <person name="Aslett M."/>
        </authorList>
    </citation>
    <scope>NUCLEOTIDE SEQUENCE [LARGE SCALE GENOMIC DNA]</scope>
    <source>
        <strain evidence="4">Houghton</strain>
    </source>
</reference>
<reference evidence="4" key="1">
    <citation type="submission" date="2013-10" db="EMBL/GenBank/DDBJ databases">
        <title>Genomic analysis of the causative agents of coccidiosis in chickens.</title>
        <authorList>
            <person name="Reid A.J."/>
            <person name="Blake D."/>
            <person name="Billington K."/>
            <person name="Browne H."/>
            <person name="Dunn M."/>
            <person name="Hung S."/>
            <person name="Kawahara F."/>
            <person name="Miranda-Saavedra D."/>
            <person name="Mourier T."/>
            <person name="Nagra H."/>
            <person name="Otto T.D."/>
            <person name="Rawlings N."/>
            <person name="Sanchez A."/>
            <person name="Sanders M."/>
            <person name="Subramaniam C."/>
            <person name="Tay Y."/>
            <person name="Dear P."/>
            <person name="Doerig C."/>
            <person name="Gruber A."/>
            <person name="Parkinson J."/>
            <person name="Shirley M."/>
            <person name="Wan K.L."/>
            <person name="Berriman M."/>
            <person name="Tomley F."/>
            <person name="Pain A."/>
        </authorList>
    </citation>
    <scope>NUCLEOTIDE SEQUENCE [LARGE SCALE GENOMIC DNA]</scope>
    <source>
        <strain evidence="4">Houghton</strain>
    </source>
</reference>
<organism evidence="4 5">
    <name type="scientific">Eimeria praecox</name>
    <dbReference type="NCBI Taxonomy" id="51316"/>
    <lineage>
        <taxon>Eukaryota</taxon>
        <taxon>Sar</taxon>
        <taxon>Alveolata</taxon>
        <taxon>Apicomplexa</taxon>
        <taxon>Conoidasida</taxon>
        <taxon>Coccidia</taxon>
        <taxon>Eucoccidiorida</taxon>
        <taxon>Eimeriorina</taxon>
        <taxon>Eimeriidae</taxon>
        <taxon>Eimeria</taxon>
    </lineage>
</organism>
<dbReference type="OrthoDB" id="348308at2759"/>
<dbReference type="EMBL" id="HG691226">
    <property type="protein sequence ID" value="CDI75930.1"/>
    <property type="molecule type" value="Genomic_DNA"/>
</dbReference>
<keyword evidence="5" id="KW-1185">Reference proteome</keyword>
<feature type="coiled-coil region" evidence="1">
    <location>
        <begin position="208"/>
        <end position="260"/>
    </location>
</feature>
<gene>
    <name evidence="4" type="ORF">EPH_0006560</name>
</gene>
<feature type="region of interest" description="Disordered" evidence="2">
    <location>
        <begin position="103"/>
        <end position="132"/>
    </location>
</feature>
<feature type="transmembrane region" description="Helical" evidence="3">
    <location>
        <begin position="71"/>
        <end position="94"/>
    </location>
</feature>
<evidence type="ECO:0000256" key="1">
    <source>
        <dbReference type="SAM" id="Coils"/>
    </source>
</evidence>
<evidence type="ECO:0000313" key="4">
    <source>
        <dbReference type="EMBL" id="CDI75930.1"/>
    </source>
</evidence>
<feature type="compositionally biased region" description="Acidic residues" evidence="2">
    <location>
        <begin position="567"/>
        <end position="576"/>
    </location>
</feature>
<evidence type="ECO:0000256" key="3">
    <source>
        <dbReference type="SAM" id="Phobius"/>
    </source>
</evidence>
<dbReference type="AlphaFoldDB" id="U6G6X5"/>
<feature type="region of interest" description="Disordered" evidence="2">
    <location>
        <begin position="486"/>
        <end position="525"/>
    </location>
</feature>
<keyword evidence="3" id="KW-1133">Transmembrane helix</keyword>
<keyword evidence="1" id="KW-0175">Coiled coil</keyword>
<protein>
    <submittedName>
        <fullName evidence="4">Uncharacterized protein</fullName>
    </submittedName>
</protein>
<dbReference type="Proteomes" id="UP000018201">
    <property type="component" value="Unassembled WGS sequence"/>
</dbReference>
<dbReference type="VEuPathDB" id="ToxoDB:EPH_0006560"/>
<keyword evidence="3" id="KW-0472">Membrane</keyword>
<proteinExistence type="predicted"/>
<feature type="region of interest" description="Disordered" evidence="2">
    <location>
        <begin position="544"/>
        <end position="615"/>
    </location>
</feature>
<evidence type="ECO:0000256" key="2">
    <source>
        <dbReference type="SAM" id="MobiDB-lite"/>
    </source>
</evidence>